<dbReference type="STRING" id="1291743.LOSG293_110520"/>
<dbReference type="InterPro" id="IPR036614">
    <property type="entry name" value="RusA-like_sf"/>
</dbReference>
<dbReference type="EMBL" id="BBJM01000011">
    <property type="protein sequence ID" value="GAK47736.1"/>
    <property type="molecule type" value="Genomic_DNA"/>
</dbReference>
<dbReference type="eggNOG" id="COG4570">
    <property type="taxonomic scope" value="Bacteria"/>
</dbReference>
<evidence type="ECO:0000313" key="2">
    <source>
        <dbReference type="Proteomes" id="UP000028700"/>
    </source>
</evidence>
<dbReference type="Proteomes" id="UP000028700">
    <property type="component" value="Unassembled WGS sequence"/>
</dbReference>
<dbReference type="GO" id="GO:0000287">
    <property type="term" value="F:magnesium ion binding"/>
    <property type="evidence" value="ECO:0007669"/>
    <property type="project" value="InterPro"/>
</dbReference>
<dbReference type="GO" id="GO:0006310">
    <property type="term" value="P:DNA recombination"/>
    <property type="evidence" value="ECO:0007669"/>
    <property type="project" value="InterPro"/>
</dbReference>
<comment type="caution">
    <text evidence="1">The sequence shown here is derived from an EMBL/GenBank/DDBJ whole genome shotgun (WGS) entry which is preliminary data.</text>
</comment>
<reference evidence="1" key="1">
    <citation type="journal article" date="2014" name="Genome Announc.">
        <title>Draft Genome Sequence of Lactobacillus oryzae Strain SG293T.</title>
        <authorList>
            <person name="Tanizawa Y."/>
            <person name="Fujisawa T."/>
            <person name="Mochizuki T."/>
            <person name="Kaminuma E."/>
            <person name="Nakamura Y."/>
            <person name="Tohno M."/>
        </authorList>
    </citation>
    <scope>NUCLEOTIDE SEQUENCE [LARGE SCALE GENOMIC DNA]</scope>
    <source>
        <strain evidence="1">SG293</strain>
    </source>
</reference>
<dbReference type="RefSeq" id="WP_034527357.1">
    <property type="nucleotide sequence ID" value="NZ_BBJM01000011.1"/>
</dbReference>
<sequence length="144" mass="16414">MTNSINIVINGEPVPQPRPRFARRGKHVTAYDPINSKGYKVLVRVSVRNQYHDEPLTGPLHVELDVYRPIQKSLSKKERAKRLSGAHRPVVKGDIDNYFKAVTDACTGLLWVDDAQIVSTRSNKYYSDKPRVELSVTEIKEITR</sequence>
<dbReference type="Gene3D" id="3.30.1330.70">
    <property type="entry name" value="Holliday junction resolvase RusA"/>
    <property type="match status" value="1"/>
</dbReference>
<name>A0A081BI68_9LACO</name>
<organism evidence="1 2">
    <name type="scientific">Secundilactobacillus oryzae JCM 18671</name>
    <dbReference type="NCBI Taxonomy" id="1291743"/>
    <lineage>
        <taxon>Bacteria</taxon>
        <taxon>Bacillati</taxon>
        <taxon>Bacillota</taxon>
        <taxon>Bacilli</taxon>
        <taxon>Lactobacillales</taxon>
        <taxon>Lactobacillaceae</taxon>
        <taxon>Secundilactobacillus</taxon>
    </lineage>
</organism>
<proteinExistence type="predicted"/>
<dbReference type="GO" id="GO:0006281">
    <property type="term" value="P:DNA repair"/>
    <property type="evidence" value="ECO:0007669"/>
    <property type="project" value="InterPro"/>
</dbReference>
<accession>A0A081BI68</accession>
<keyword evidence="2" id="KW-1185">Reference proteome</keyword>
<gene>
    <name evidence="1" type="ORF">LOSG293_110520</name>
</gene>
<dbReference type="AlphaFoldDB" id="A0A081BI68"/>
<dbReference type="OrthoDB" id="5114842at2"/>
<dbReference type="InterPro" id="IPR008822">
    <property type="entry name" value="Endonuclease_RusA-like"/>
</dbReference>
<protein>
    <submittedName>
        <fullName evidence="1">Holliday junction resolvase</fullName>
    </submittedName>
</protein>
<evidence type="ECO:0000313" key="1">
    <source>
        <dbReference type="EMBL" id="GAK47736.1"/>
    </source>
</evidence>
<dbReference type="Pfam" id="PF05866">
    <property type="entry name" value="RusA"/>
    <property type="match status" value="1"/>
</dbReference>
<dbReference type="SUPFAM" id="SSF103084">
    <property type="entry name" value="Holliday junction resolvase RusA"/>
    <property type="match status" value="1"/>
</dbReference>